<reference evidence="2 3" key="1">
    <citation type="submission" date="2019-02" db="EMBL/GenBank/DDBJ databases">
        <title>Deep-cultivation of Planctomycetes and their phenomic and genomic characterization uncovers novel biology.</title>
        <authorList>
            <person name="Wiegand S."/>
            <person name="Jogler M."/>
            <person name="Boedeker C."/>
            <person name="Pinto D."/>
            <person name="Vollmers J."/>
            <person name="Rivas-Marin E."/>
            <person name="Kohn T."/>
            <person name="Peeters S.H."/>
            <person name="Heuer A."/>
            <person name="Rast P."/>
            <person name="Oberbeckmann S."/>
            <person name="Bunk B."/>
            <person name="Jeske O."/>
            <person name="Meyerdierks A."/>
            <person name="Storesund J.E."/>
            <person name="Kallscheuer N."/>
            <person name="Luecker S."/>
            <person name="Lage O.M."/>
            <person name="Pohl T."/>
            <person name="Merkel B.J."/>
            <person name="Hornburger P."/>
            <person name="Mueller R.-W."/>
            <person name="Bruemmer F."/>
            <person name="Labrenz M."/>
            <person name="Spormann A.M."/>
            <person name="Op den Camp H."/>
            <person name="Overmann J."/>
            <person name="Amann R."/>
            <person name="Jetten M.S.M."/>
            <person name="Mascher T."/>
            <person name="Medema M.H."/>
            <person name="Devos D.P."/>
            <person name="Kaster A.-K."/>
            <person name="Ovreas L."/>
            <person name="Rohde M."/>
            <person name="Galperin M.Y."/>
            <person name="Jogler C."/>
        </authorList>
    </citation>
    <scope>NUCLEOTIDE SEQUENCE [LARGE SCALE GENOMIC DNA]</scope>
    <source>
        <strain evidence="2 3">Mal48</strain>
    </source>
</reference>
<dbReference type="OrthoDB" id="288736at2"/>
<dbReference type="KEGG" id="tpol:Mal48_33340"/>
<dbReference type="RefSeq" id="WP_145201430.1">
    <property type="nucleotide sequence ID" value="NZ_CP036267.1"/>
</dbReference>
<dbReference type="GO" id="GO:0016874">
    <property type="term" value="F:ligase activity"/>
    <property type="evidence" value="ECO:0007669"/>
    <property type="project" value="UniProtKB-KW"/>
</dbReference>
<dbReference type="InterPro" id="IPR014144">
    <property type="entry name" value="LigD_PE_domain"/>
</dbReference>
<dbReference type="EMBL" id="CP036267">
    <property type="protein sequence ID" value="QDT34075.1"/>
    <property type="molecule type" value="Genomic_DNA"/>
</dbReference>
<dbReference type="AlphaFoldDB" id="A0A517QR39"/>
<proteinExistence type="predicted"/>
<sequence length="121" mass="14153">MKVSDETMLRYVILTHTWPTFHWDFMLEWEGKLLSWRILEEPTLDTPLTVQRTPDHRIEYLDITGPVSGGRGEVQQWDHGRLSIQSLKEDEVCGLLESFKDTDNVSFTIKNDILKFSKESV</sequence>
<organism evidence="2 3">
    <name type="scientific">Thalassoglobus polymorphus</name>
    <dbReference type="NCBI Taxonomy" id="2527994"/>
    <lineage>
        <taxon>Bacteria</taxon>
        <taxon>Pseudomonadati</taxon>
        <taxon>Planctomycetota</taxon>
        <taxon>Planctomycetia</taxon>
        <taxon>Planctomycetales</taxon>
        <taxon>Planctomycetaceae</taxon>
        <taxon>Thalassoglobus</taxon>
    </lineage>
</organism>
<evidence type="ECO:0000259" key="1">
    <source>
        <dbReference type="Pfam" id="PF13298"/>
    </source>
</evidence>
<dbReference type="Proteomes" id="UP000315724">
    <property type="component" value="Chromosome"/>
</dbReference>
<feature type="domain" description="DNA ligase D 3'-phosphoesterase" evidence="1">
    <location>
        <begin position="16"/>
        <end position="90"/>
    </location>
</feature>
<accession>A0A517QR39</accession>
<dbReference type="Pfam" id="PF13298">
    <property type="entry name" value="LigD_N"/>
    <property type="match status" value="1"/>
</dbReference>
<protein>
    <submittedName>
        <fullName evidence="2">ATP-dependent DNA ligase</fullName>
    </submittedName>
</protein>
<evidence type="ECO:0000313" key="2">
    <source>
        <dbReference type="EMBL" id="QDT34075.1"/>
    </source>
</evidence>
<evidence type="ECO:0000313" key="3">
    <source>
        <dbReference type="Proteomes" id="UP000315724"/>
    </source>
</evidence>
<name>A0A517QR39_9PLAN</name>
<keyword evidence="2" id="KW-0436">Ligase</keyword>
<gene>
    <name evidence="2" type="ORF">Mal48_33340</name>
</gene>
<keyword evidence="3" id="KW-1185">Reference proteome</keyword>